<feature type="domain" description="Lipocalin" evidence="1">
    <location>
        <begin position="22"/>
        <end position="81"/>
    </location>
</feature>
<gene>
    <name evidence="2" type="ORF">CGOC_LOCUS11197</name>
</gene>
<name>A0A3P7QET6_CYLGO</name>
<accession>A0A3P7QET6</accession>
<dbReference type="PANTHER" id="PTHR37437">
    <property type="entry name" value="LIPOCALIN-RELATED PROTEIN-RELATED"/>
    <property type="match status" value="1"/>
</dbReference>
<keyword evidence="3" id="KW-1185">Reference proteome</keyword>
<reference evidence="2 3" key="1">
    <citation type="submission" date="2018-11" db="EMBL/GenBank/DDBJ databases">
        <authorList>
            <consortium name="Pathogen Informatics"/>
        </authorList>
    </citation>
    <scope>NUCLEOTIDE SEQUENCE [LARGE SCALE GENOMIC DNA]</scope>
</reference>
<dbReference type="Proteomes" id="UP000271889">
    <property type="component" value="Unassembled WGS sequence"/>
</dbReference>
<organism evidence="2 3">
    <name type="scientific">Cylicostephanus goldi</name>
    <name type="common">Nematode worm</name>
    <dbReference type="NCBI Taxonomy" id="71465"/>
    <lineage>
        <taxon>Eukaryota</taxon>
        <taxon>Metazoa</taxon>
        <taxon>Ecdysozoa</taxon>
        <taxon>Nematoda</taxon>
        <taxon>Chromadorea</taxon>
        <taxon>Rhabditida</taxon>
        <taxon>Rhabditina</taxon>
        <taxon>Rhabditomorpha</taxon>
        <taxon>Strongyloidea</taxon>
        <taxon>Strongylidae</taxon>
        <taxon>Cylicostephanus</taxon>
    </lineage>
</organism>
<proteinExistence type="predicted"/>
<evidence type="ECO:0000259" key="1">
    <source>
        <dbReference type="Pfam" id="PF24976"/>
    </source>
</evidence>
<evidence type="ECO:0000313" key="3">
    <source>
        <dbReference type="Proteomes" id="UP000271889"/>
    </source>
</evidence>
<dbReference type="OrthoDB" id="5845413at2759"/>
<dbReference type="EMBL" id="UYRV01114968">
    <property type="protein sequence ID" value="VDN29216.1"/>
    <property type="molecule type" value="Genomic_DNA"/>
</dbReference>
<dbReference type="InterPro" id="IPR056868">
    <property type="entry name" value="Lipocalin_dom_nem"/>
</dbReference>
<dbReference type="PANTHER" id="PTHR37437:SF5">
    <property type="entry name" value="LIPOCALIN-RELATED PROTEIN"/>
    <property type="match status" value="1"/>
</dbReference>
<sequence length="82" mass="9426">MSHTENEQASQSSSVIHKLSDQIVLVGPRKGGKGQYEYIILSNWARYPLIGLVRDTQVFHNRYRQQLEAELEKEGFINDYSG</sequence>
<dbReference type="AlphaFoldDB" id="A0A3P7QET6"/>
<evidence type="ECO:0000313" key="2">
    <source>
        <dbReference type="EMBL" id="VDN29216.1"/>
    </source>
</evidence>
<dbReference type="Pfam" id="PF24976">
    <property type="entry name" value="Lipocalin_10"/>
    <property type="match status" value="1"/>
</dbReference>
<protein>
    <recommendedName>
        <fullName evidence="1">Lipocalin domain-containing protein</fullName>
    </recommendedName>
</protein>